<protein>
    <submittedName>
        <fullName evidence="1">Uncharacterized protein</fullName>
    </submittedName>
</protein>
<evidence type="ECO:0000313" key="1">
    <source>
        <dbReference type="EMBL" id="KGN60213.1"/>
    </source>
</evidence>
<proteinExistence type="predicted"/>
<evidence type="ECO:0000313" key="2">
    <source>
        <dbReference type="Proteomes" id="UP000029981"/>
    </source>
</evidence>
<reference evidence="1 2" key="3">
    <citation type="journal article" date="2010" name="BMC Genomics">
        <title>Transcriptome sequencing and comparative analysis of cucumber flowers with different sex types.</title>
        <authorList>
            <person name="Guo S."/>
            <person name="Zheng Y."/>
            <person name="Joung J.G."/>
            <person name="Liu S."/>
            <person name="Zhang Z."/>
            <person name="Crasta O.R."/>
            <person name="Sobral B.W."/>
            <person name="Xu Y."/>
            <person name="Huang S."/>
            <person name="Fei Z."/>
        </authorList>
    </citation>
    <scope>NUCLEOTIDE SEQUENCE [LARGE SCALE GENOMIC DNA]</scope>
    <source>
        <strain evidence="2">cv. 9930</strain>
    </source>
</reference>
<dbReference type="EMBL" id="CM002924">
    <property type="protein sequence ID" value="KGN60213.1"/>
    <property type="molecule type" value="Genomic_DNA"/>
</dbReference>
<accession>A0A0A0LEL0</accession>
<reference evidence="1 2" key="2">
    <citation type="journal article" date="2009" name="PLoS ONE">
        <title>An integrated genetic and cytogenetic map of the cucumber genome.</title>
        <authorList>
            <person name="Ren Y."/>
            <person name="Zhang Z."/>
            <person name="Liu J."/>
            <person name="Staub J.E."/>
            <person name="Han Y."/>
            <person name="Cheng Z."/>
            <person name="Li X."/>
            <person name="Lu J."/>
            <person name="Miao H."/>
            <person name="Kang H."/>
            <person name="Xie B."/>
            <person name="Gu X."/>
            <person name="Wang X."/>
            <person name="Du Y."/>
            <person name="Jin W."/>
            <person name="Huang S."/>
        </authorList>
    </citation>
    <scope>NUCLEOTIDE SEQUENCE [LARGE SCALE GENOMIC DNA]</scope>
    <source>
        <strain evidence="2">cv. 9930</strain>
    </source>
</reference>
<organism evidence="1 2">
    <name type="scientific">Cucumis sativus</name>
    <name type="common">Cucumber</name>
    <dbReference type="NCBI Taxonomy" id="3659"/>
    <lineage>
        <taxon>Eukaryota</taxon>
        <taxon>Viridiplantae</taxon>
        <taxon>Streptophyta</taxon>
        <taxon>Embryophyta</taxon>
        <taxon>Tracheophyta</taxon>
        <taxon>Spermatophyta</taxon>
        <taxon>Magnoliopsida</taxon>
        <taxon>eudicotyledons</taxon>
        <taxon>Gunneridae</taxon>
        <taxon>Pentapetalae</taxon>
        <taxon>rosids</taxon>
        <taxon>fabids</taxon>
        <taxon>Cucurbitales</taxon>
        <taxon>Cucurbitaceae</taxon>
        <taxon>Benincaseae</taxon>
        <taxon>Cucumis</taxon>
    </lineage>
</organism>
<gene>
    <name evidence="1" type="ORF">Csa_3G889700</name>
</gene>
<reference evidence="1 2" key="4">
    <citation type="journal article" date="2011" name="BMC Genomics">
        <title>RNA-Seq improves annotation of protein-coding genes in the cucumber genome.</title>
        <authorList>
            <person name="Li Z."/>
            <person name="Zhang Z."/>
            <person name="Yan P."/>
            <person name="Huang S."/>
            <person name="Fei Z."/>
            <person name="Lin K."/>
        </authorList>
    </citation>
    <scope>NUCLEOTIDE SEQUENCE [LARGE SCALE GENOMIC DNA]</scope>
    <source>
        <strain evidence="2">cv. 9930</strain>
    </source>
</reference>
<dbReference type="Proteomes" id="UP000029981">
    <property type="component" value="Chromosome 3"/>
</dbReference>
<dbReference type="AlphaFoldDB" id="A0A0A0LEL0"/>
<keyword evidence="2" id="KW-1185">Reference proteome</keyword>
<reference evidence="1 2" key="1">
    <citation type="journal article" date="2009" name="Nat. Genet.">
        <title>The genome of the cucumber, Cucumis sativus L.</title>
        <authorList>
            <person name="Huang S."/>
            <person name="Li R."/>
            <person name="Zhang Z."/>
            <person name="Li L."/>
            <person name="Gu X."/>
            <person name="Fan W."/>
            <person name="Lucas W.J."/>
            <person name="Wang X."/>
            <person name="Xie B."/>
            <person name="Ni P."/>
            <person name="Ren Y."/>
            <person name="Zhu H."/>
            <person name="Li J."/>
            <person name="Lin K."/>
            <person name="Jin W."/>
            <person name="Fei Z."/>
            <person name="Li G."/>
            <person name="Staub J."/>
            <person name="Kilian A."/>
            <person name="van der Vossen E.A."/>
            <person name="Wu Y."/>
            <person name="Guo J."/>
            <person name="He J."/>
            <person name="Jia Z."/>
            <person name="Ren Y."/>
            <person name="Tian G."/>
            <person name="Lu Y."/>
            <person name="Ruan J."/>
            <person name="Qian W."/>
            <person name="Wang M."/>
            <person name="Huang Q."/>
            <person name="Li B."/>
            <person name="Xuan Z."/>
            <person name="Cao J."/>
            <person name="Asan"/>
            <person name="Wu Z."/>
            <person name="Zhang J."/>
            <person name="Cai Q."/>
            <person name="Bai Y."/>
            <person name="Zhao B."/>
            <person name="Han Y."/>
            <person name="Li Y."/>
            <person name="Li X."/>
            <person name="Wang S."/>
            <person name="Shi Q."/>
            <person name="Liu S."/>
            <person name="Cho W.K."/>
            <person name="Kim J.Y."/>
            <person name="Xu Y."/>
            <person name="Heller-Uszynska K."/>
            <person name="Miao H."/>
            <person name="Cheng Z."/>
            <person name="Zhang S."/>
            <person name="Wu J."/>
            <person name="Yang Y."/>
            <person name="Kang H."/>
            <person name="Li M."/>
            <person name="Liang H."/>
            <person name="Ren X."/>
            <person name="Shi Z."/>
            <person name="Wen M."/>
            <person name="Jian M."/>
            <person name="Yang H."/>
            <person name="Zhang G."/>
            <person name="Yang Z."/>
            <person name="Chen R."/>
            <person name="Liu S."/>
            <person name="Li J."/>
            <person name="Ma L."/>
            <person name="Liu H."/>
            <person name="Zhou Y."/>
            <person name="Zhao J."/>
            <person name="Fang X."/>
            <person name="Li G."/>
            <person name="Fang L."/>
            <person name="Li Y."/>
            <person name="Liu D."/>
            <person name="Zheng H."/>
            <person name="Zhang Y."/>
            <person name="Qin N."/>
            <person name="Li Z."/>
            <person name="Yang G."/>
            <person name="Yang S."/>
            <person name="Bolund L."/>
            <person name="Kristiansen K."/>
            <person name="Zheng H."/>
            <person name="Li S."/>
            <person name="Zhang X."/>
            <person name="Yang H."/>
            <person name="Wang J."/>
            <person name="Sun R."/>
            <person name="Zhang B."/>
            <person name="Jiang S."/>
            <person name="Wang J."/>
            <person name="Du Y."/>
            <person name="Li S."/>
        </authorList>
    </citation>
    <scope>NUCLEOTIDE SEQUENCE [LARGE SCALE GENOMIC DNA]</scope>
    <source>
        <strain evidence="2">cv. 9930</strain>
    </source>
</reference>
<sequence length="61" mass="6940">MGYMNIAGFLKTQDQHKPNLLIVNGGMQYASSPHLNVYVPDLVFVWESIRTPPEWSDSFQA</sequence>
<name>A0A0A0LEL0_CUCSA</name>
<dbReference type="Gramene" id="KGN60213">
    <property type="protein sequence ID" value="KGN60213"/>
    <property type="gene ID" value="Csa_3G889700"/>
</dbReference>